<evidence type="ECO:0000313" key="2">
    <source>
        <dbReference type="EMBL" id="KKM17092.1"/>
    </source>
</evidence>
<accession>A0A0F9HPN2</accession>
<feature type="domain" description="3'-5' exoribonuclease Rv2179c-like" evidence="1">
    <location>
        <begin position="2"/>
        <end position="150"/>
    </location>
</feature>
<sequence>MKYFFDTEFIEYPDHIHPISIALVSEDDREYYAVVKDFPIHMANDFVKAHVIPQLPPEGEWKTVEVIKLEIREFIGLDFKPEFWAYYSAYDWVLFCQIQGRMLDLPKSWPKFCMDIKQLCVTMGNPQLSKQPNEHDALEDARWNKRTWEFLQLSSVYPADFTAKERIFLETMDKTAEKIQPALPVELRGRKG</sequence>
<reference evidence="2" key="1">
    <citation type="journal article" date="2015" name="Nature">
        <title>Complex archaea that bridge the gap between prokaryotes and eukaryotes.</title>
        <authorList>
            <person name="Spang A."/>
            <person name="Saw J.H."/>
            <person name="Jorgensen S.L."/>
            <person name="Zaremba-Niedzwiedzka K."/>
            <person name="Martijn J."/>
            <person name="Lind A.E."/>
            <person name="van Eijk R."/>
            <person name="Schleper C."/>
            <person name="Guy L."/>
            <person name="Ettema T.J."/>
        </authorList>
    </citation>
    <scope>NUCLEOTIDE SEQUENCE</scope>
</reference>
<dbReference type="InterPro" id="IPR033390">
    <property type="entry name" value="Rv2179c-like"/>
</dbReference>
<dbReference type="Gene3D" id="3.30.420.10">
    <property type="entry name" value="Ribonuclease H-like superfamily/Ribonuclease H"/>
    <property type="match status" value="1"/>
</dbReference>
<dbReference type="InterPro" id="IPR036397">
    <property type="entry name" value="RNaseH_sf"/>
</dbReference>
<proteinExistence type="predicted"/>
<dbReference type="InterPro" id="IPR012337">
    <property type="entry name" value="RNaseH-like_sf"/>
</dbReference>
<evidence type="ECO:0000259" key="1">
    <source>
        <dbReference type="Pfam" id="PF16473"/>
    </source>
</evidence>
<dbReference type="EMBL" id="LAZR01014528">
    <property type="protein sequence ID" value="KKM17092.1"/>
    <property type="molecule type" value="Genomic_DNA"/>
</dbReference>
<gene>
    <name evidence="2" type="ORF">LCGC14_1679270</name>
</gene>
<dbReference type="AlphaFoldDB" id="A0A0F9HPN2"/>
<dbReference type="Pfam" id="PF16473">
    <property type="entry name" value="Rv2179c-like"/>
    <property type="match status" value="1"/>
</dbReference>
<dbReference type="SUPFAM" id="SSF53098">
    <property type="entry name" value="Ribonuclease H-like"/>
    <property type="match status" value="1"/>
</dbReference>
<name>A0A0F9HPN2_9ZZZZ</name>
<comment type="caution">
    <text evidence="2">The sequence shown here is derived from an EMBL/GenBank/DDBJ whole genome shotgun (WGS) entry which is preliminary data.</text>
</comment>
<dbReference type="GO" id="GO:0003676">
    <property type="term" value="F:nucleic acid binding"/>
    <property type="evidence" value="ECO:0007669"/>
    <property type="project" value="InterPro"/>
</dbReference>
<protein>
    <recommendedName>
        <fullName evidence="1">3'-5' exoribonuclease Rv2179c-like domain-containing protein</fullName>
    </recommendedName>
</protein>
<organism evidence="2">
    <name type="scientific">marine sediment metagenome</name>
    <dbReference type="NCBI Taxonomy" id="412755"/>
    <lineage>
        <taxon>unclassified sequences</taxon>
        <taxon>metagenomes</taxon>
        <taxon>ecological metagenomes</taxon>
    </lineage>
</organism>